<feature type="domain" description="DUF58" evidence="3">
    <location>
        <begin position="201"/>
        <end position="301"/>
    </location>
</feature>
<dbReference type="Pfam" id="PF01882">
    <property type="entry name" value="DUF58"/>
    <property type="match status" value="1"/>
</dbReference>
<protein>
    <submittedName>
        <fullName evidence="4">DUF58 domain-containing protein</fullName>
    </submittedName>
</protein>
<keyword evidence="2" id="KW-0812">Transmembrane</keyword>
<feature type="transmembrane region" description="Helical" evidence="2">
    <location>
        <begin position="41"/>
        <end position="61"/>
    </location>
</feature>
<keyword evidence="5" id="KW-1185">Reference proteome</keyword>
<evidence type="ECO:0000256" key="1">
    <source>
        <dbReference type="SAM" id="MobiDB-lite"/>
    </source>
</evidence>
<accession>A0ABT3NA00</accession>
<evidence type="ECO:0000313" key="5">
    <source>
        <dbReference type="Proteomes" id="UP001209681"/>
    </source>
</evidence>
<dbReference type="InterPro" id="IPR002881">
    <property type="entry name" value="DUF58"/>
</dbReference>
<evidence type="ECO:0000259" key="3">
    <source>
        <dbReference type="Pfam" id="PF01882"/>
    </source>
</evidence>
<comment type="caution">
    <text evidence="4">The sequence shown here is derived from an EMBL/GenBank/DDBJ whole genome shotgun (WGS) entry which is preliminary data.</text>
</comment>
<organism evidence="4 5">
    <name type="scientific">Desulfobotulus pelophilus</name>
    <dbReference type="NCBI Taxonomy" id="2823377"/>
    <lineage>
        <taxon>Bacteria</taxon>
        <taxon>Pseudomonadati</taxon>
        <taxon>Thermodesulfobacteriota</taxon>
        <taxon>Desulfobacteria</taxon>
        <taxon>Desulfobacterales</taxon>
        <taxon>Desulfobacteraceae</taxon>
        <taxon>Desulfobotulus</taxon>
    </lineage>
</organism>
<reference evidence="4 5" key="1">
    <citation type="submission" date="2022-11" db="EMBL/GenBank/DDBJ databases">
        <title>Desulfobotulus tamanensis H1 sp. nov. - anaerobic, alkaliphilic, sulphate reducing bacterium isolated from terrestrial mud volcano.</title>
        <authorList>
            <person name="Frolova A."/>
            <person name="Merkel A.Y."/>
            <person name="Slobodkin A.I."/>
        </authorList>
    </citation>
    <scope>NUCLEOTIDE SEQUENCE [LARGE SCALE GENOMIC DNA]</scope>
    <source>
        <strain evidence="4 5">H1</strain>
    </source>
</reference>
<dbReference type="RefSeq" id="WP_265425179.1">
    <property type="nucleotide sequence ID" value="NZ_JAPFPW010000010.1"/>
</dbReference>
<sequence>MNRKPSSPKKNIILRPTGAGLFMGLILLVTLVASLNENNNLGLLLTFFLFSMALLSMAVTYRNLKGATIISMECDPVFAGETLCIHANISSPERPRTGLMLGRGKDISPPLGAGQNDRIRLSLCFPTGQRGIMQISGFSLRTQIPFGLFTASLPISMSVQAIVYPQPLAAPMPEPATGQSGQQGAATGLRRNGNEDFTGHRAYTPGDPIRRIDWKIFAKNRGLHIREFSNSGHAIILDYNNFRDMDKEERLSRLCHGILQAAASGNPFGLRLPDRVTALAATTQHRDHCLCLLSGFEKEDPFQEFFSLMLTAMEEDAGTKSLWHKLS</sequence>
<feature type="compositionally biased region" description="Low complexity" evidence="1">
    <location>
        <begin position="176"/>
        <end position="188"/>
    </location>
</feature>
<dbReference type="EMBL" id="JAPFPW010000010">
    <property type="protein sequence ID" value="MCW7754260.1"/>
    <property type="molecule type" value="Genomic_DNA"/>
</dbReference>
<dbReference type="PANTHER" id="PTHR34351:SF1">
    <property type="entry name" value="SLR1927 PROTEIN"/>
    <property type="match status" value="1"/>
</dbReference>
<dbReference type="PANTHER" id="PTHR34351">
    <property type="entry name" value="SLR1927 PROTEIN-RELATED"/>
    <property type="match status" value="1"/>
</dbReference>
<feature type="transmembrane region" description="Helical" evidence="2">
    <location>
        <begin position="12"/>
        <end position="35"/>
    </location>
</feature>
<evidence type="ECO:0000313" key="4">
    <source>
        <dbReference type="EMBL" id="MCW7754260.1"/>
    </source>
</evidence>
<dbReference type="Proteomes" id="UP001209681">
    <property type="component" value="Unassembled WGS sequence"/>
</dbReference>
<keyword evidence="2" id="KW-0472">Membrane</keyword>
<gene>
    <name evidence="4" type="ORF">OOT00_09700</name>
</gene>
<keyword evidence="2" id="KW-1133">Transmembrane helix</keyword>
<name>A0ABT3NA00_9BACT</name>
<feature type="region of interest" description="Disordered" evidence="1">
    <location>
        <begin position="173"/>
        <end position="202"/>
    </location>
</feature>
<proteinExistence type="predicted"/>
<evidence type="ECO:0000256" key="2">
    <source>
        <dbReference type="SAM" id="Phobius"/>
    </source>
</evidence>